<dbReference type="GO" id="GO:0016625">
    <property type="term" value="F:oxidoreductase activity, acting on the aldehyde or oxo group of donors, iron-sulfur protein as acceptor"/>
    <property type="evidence" value="ECO:0007669"/>
    <property type="project" value="UniProtKB-ARBA"/>
</dbReference>
<keyword evidence="1" id="KW-0560">Oxidoreductase</keyword>
<dbReference type="InterPro" id="IPR051457">
    <property type="entry name" value="2-oxoacid:Fd_oxidoreductase"/>
</dbReference>
<dbReference type="GO" id="GO:0045333">
    <property type="term" value="P:cellular respiration"/>
    <property type="evidence" value="ECO:0007669"/>
    <property type="project" value="UniProtKB-ARBA"/>
</dbReference>
<name>A0A932FWL0_UNCTE</name>
<protein>
    <submittedName>
        <fullName evidence="3">2-oxoglutarate oxidoreductase</fullName>
    </submittedName>
</protein>
<accession>A0A932FWL0</accession>
<dbReference type="GO" id="GO:0030976">
    <property type="term" value="F:thiamine pyrophosphate binding"/>
    <property type="evidence" value="ECO:0007669"/>
    <property type="project" value="InterPro"/>
</dbReference>
<evidence type="ECO:0000259" key="2">
    <source>
        <dbReference type="Pfam" id="PF02775"/>
    </source>
</evidence>
<evidence type="ECO:0000256" key="1">
    <source>
        <dbReference type="ARBA" id="ARBA00023002"/>
    </source>
</evidence>
<organism evidence="3 4">
    <name type="scientific">Tectimicrobiota bacterium</name>
    <dbReference type="NCBI Taxonomy" id="2528274"/>
    <lineage>
        <taxon>Bacteria</taxon>
        <taxon>Pseudomonadati</taxon>
        <taxon>Nitrospinota/Tectimicrobiota group</taxon>
        <taxon>Candidatus Tectimicrobiota</taxon>
    </lineage>
</organism>
<dbReference type="GO" id="GO:0044281">
    <property type="term" value="P:small molecule metabolic process"/>
    <property type="evidence" value="ECO:0007669"/>
    <property type="project" value="UniProtKB-ARBA"/>
</dbReference>
<dbReference type="PANTHER" id="PTHR48084:SF3">
    <property type="entry name" value="SUBUNIT OF PYRUVATE:FLAVODOXIN OXIDOREDUCTASE"/>
    <property type="match status" value="1"/>
</dbReference>
<dbReference type="InterPro" id="IPR029061">
    <property type="entry name" value="THDP-binding"/>
</dbReference>
<evidence type="ECO:0000313" key="4">
    <source>
        <dbReference type="Proteomes" id="UP000769766"/>
    </source>
</evidence>
<feature type="domain" description="Thiamine pyrophosphate enzyme TPP-binding" evidence="2">
    <location>
        <begin position="68"/>
        <end position="211"/>
    </location>
</feature>
<gene>
    <name evidence="3" type="ORF">HYY20_13675</name>
</gene>
<sequence>MKKERVTGRPELILRTPTPLSNCPGCHHTIAARAISETIVEMGLAGEAIAIGGVGCAAIGVLVMNVDFVMLAHGHPPDGATAVKRIYPDRLVYTVQGDGDCLAIGAGPLLNVAARAEKVTLIMLNNTNYGTTGGQLAPTSLMGQITTTTPGGRDASHGYPIHAPELLASMKGVAYCARGSVHTPARFQQTKKYLRTAFQKQLDRVGLSFVEILSACPADWHLKPIDCLAWIEEKVMAEYPLGEFKNVDRIE</sequence>
<dbReference type="AlphaFoldDB" id="A0A932FWL0"/>
<comment type="caution">
    <text evidence="3">The sequence shown here is derived from an EMBL/GenBank/DDBJ whole genome shotgun (WGS) entry which is preliminary data.</text>
</comment>
<dbReference type="Gene3D" id="3.40.50.970">
    <property type="match status" value="1"/>
</dbReference>
<dbReference type="InterPro" id="IPR011766">
    <property type="entry name" value="TPP_enzyme_TPP-bd"/>
</dbReference>
<dbReference type="Pfam" id="PF02775">
    <property type="entry name" value="TPP_enzyme_C"/>
    <property type="match status" value="1"/>
</dbReference>
<dbReference type="SUPFAM" id="SSF52518">
    <property type="entry name" value="Thiamin diphosphate-binding fold (THDP-binding)"/>
    <property type="match status" value="1"/>
</dbReference>
<proteinExistence type="predicted"/>
<dbReference type="Proteomes" id="UP000769766">
    <property type="component" value="Unassembled WGS sequence"/>
</dbReference>
<dbReference type="EMBL" id="JACPRF010000415">
    <property type="protein sequence ID" value="MBI2877920.1"/>
    <property type="molecule type" value="Genomic_DNA"/>
</dbReference>
<dbReference type="PANTHER" id="PTHR48084">
    <property type="entry name" value="2-OXOGLUTARATE OXIDOREDUCTASE SUBUNIT KORB-RELATED"/>
    <property type="match status" value="1"/>
</dbReference>
<evidence type="ECO:0000313" key="3">
    <source>
        <dbReference type="EMBL" id="MBI2877920.1"/>
    </source>
</evidence>
<reference evidence="3" key="1">
    <citation type="submission" date="2020-07" db="EMBL/GenBank/DDBJ databases">
        <title>Huge and variable diversity of episymbiotic CPR bacteria and DPANN archaea in groundwater ecosystems.</title>
        <authorList>
            <person name="He C.Y."/>
            <person name="Keren R."/>
            <person name="Whittaker M."/>
            <person name="Farag I.F."/>
            <person name="Doudna J."/>
            <person name="Cate J.H.D."/>
            <person name="Banfield J.F."/>
        </authorList>
    </citation>
    <scope>NUCLEOTIDE SEQUENCE</scope>
    <source>
        <strain evidence="3">NC_groundwater_672_Ag_B-0.1um_62_36</strain>
    </source>
</reference>